<sequence>MTFKHITSRDNVLFKQLKKLAESSRERSKQNQTLLDGVHLVNAYIDQFGMPELLIIAEGQSSNEVNGLIQHLVDIPTVMFTTLMFAELTPVASPTGILALIKIPQLDVPEAPDFVLMLEDIQDPGNLGGILRTAAAADVQAVYLSTGCTDAWSPKALRGGQGAQFVLPIIERADLMAEVQQFKGQTLATAMDGESLYEQSLTEPTAFLIGNEGAGLSTTLLQAASQKVHIPMSGKVESLNAATAAAICLFERARQAAKL</sequence>
<dbReference type="Pfam" id="PF00588">
    <property type="entry name" value="SpoU_methylase"/>
    <property type="match status" value="1"/>
</dbReference>
<dbReference type="AlphaFoldDB" id="A0A8D5GC43"/>
<dbReference type="KEGG" id="mpau:ZMTM_10120"/>
<dbReference type="InterPro" id="IPR051259">
    <property type="entry name" value="rRNA_Methyltransferase"/>
</dbReference>
<dbReference type="Gene3D" id="3.30.1330.30">
    <property type="match status" value="1"/>
</dbReference>
<organism evidence="6 7">
    <name type="scientific">Methyloradius palustris</name>
    <dbReference type="NCBI Taxonomy" id="2778876"/>
    <lineage>
        <taxon>Bacteria</taxon>
        <taxon>Pseudomonadati</taxon>
        <taxon>Pseudomonadota</taxon>
        <taxon>Betaproteobacteria</taxon>
        <taxon>Nitrosomonadales</taxon>
        <taxon>Methylophilaceae</taxon>
        <taxon>Methyloradius</taxon>
    </lineage>
</organism>
<proteinExistence type="inferred from homology"/>
<evidence type="ECO:0000313" key="7">
    <source>
        <dbReference type="Proteomes" id="UP000826722"/>
    </source>
</evidence>
<protein>
    <submittedName>
        <fullName evidence="6">RNA methyltransferase</fullName>
    </submittedName>
</protein>
<feature type="domain" description="MRM3-like substrate binding" evidence="5">
    <location>
        <begin position="14"/>
        <end position="99"/>
    </location>
</feature>
<dbReference type="EMBL" id="AP024110">
    <property type="protein sequence ID" value="BCM24753.1"/>
    <property type="molecule type" value="Genomic_DNA"/>
</dbReference>
<keyword evidence="7" id="KW-1185">Reference proteome</keyword>
<dbReference type="Proteomes" id="UP000826722">
    <property type="component" value="Chromosome"/>
</dbReference>
<keyword evidence="2 6" id="KW-0489">Methyltransferase</keyword>
<dbReference type="GO" id="GO:0003723">
    <property type="term" value="F:RNA binding"/>
    <property type="evidence" value="ECO:0007669"/>
    <property type="project" value="InterPro"/>
</dbReference>
<keyword evidence="3" id="KW-0808">Transferase</keyword>
<evidence type="ECO:0000256" key="2">
    <source>
        <dbReference type="ARBA" id="ARBA00022603"/>
    </source>
</evidence>
<feature type="domain" description="tRNA/rRNA methyltransferase SpoU type" evidence="4">
    <location>
        <begin position="114"/>
        <end position="250"/>
    </location>
</feature>
<dbReference type="InterPro" id="IPR029064">
    <property type="entry name" value="Ribosomal_eL30-like_sf"/>
</dbReference>
<evidence type="ECO:0000256" key="3">
    <source>
        <dbReference type="ARBA" id="ARBA00022679"/>
    </source>
</evidence>
<evidence type="ECO:0000256" key="1">
    <source>
        <dbReference type="ARBA" id="ARBA00007228"/>
    </source>
</evidence>
<dbReference type="InterPro" id="IPR029028">
    <property type="entry name" value="Alpha/beta_knot_MTases"/>
</dbReference>
<dbReference type="RefSeq" id="WP_221765250.1">
    <property type="nucleotide sequence ID" value="NZ_AP024110.1"/>
</dbReference>
<evidence type="ECO:0000313" key="6">
    <source>
        <dbReference type="EMBL" id="BCM24753.1"/>
    </source>
</evidence>
<reference evidence="6" key="1">
    <citation type="journal article" date="2021" name="Arch. Microbiol.">
        <title>Methyloradius palustris gen. nov., sp. nov., a methanol-oxidizing bacterium isolated from snow.</title>
        <authorList>
            <person name="Miyadera T."/>
            <person name="Kojima H."/>
            <person name="Fukui M."/>
        </authorList>
    </citation>
    <scope>NUCLEOTIDE SEQUENCE</scope>
    <source>
        <strain evidence="6">Zm11</strain>
    </source>
</reference>
<dbReference type="SUPFAM" id="SSF55315">
    <property type="entry name" value="L30e-like"/>
    <property type="match status" value="1"/>
</dbReference>
<name>A0A8D5GC43_9PROT</name>
<evidence type="ECO:0000259" key="5">
    <source>
        <dbReference type="Pfam" id="PF22435"/>
    </source>
</evidence>
<accession>A0A8D5GC43</accession>
<dbReference type="Pfam" id="PF22435">
    <property type="entry name" value="MRM3-like_sub_bind"/>
    <property type="match status" value="1"/>
</dbReference>
<dbReference type="GO" id="GO:0032259">
    <property type="term" value="P:methylation"/>
    <property type="evidence" value="ECO:0007669"/>
    <property type="project" value="UniProtKB-KW"/>
</dbReference>
<dbReference type="InterPro" id="IPR001537">
    <property type="entry name" value="SpoU_MeTrfase"/>
</dbReference>
<dbReference type="CDD" id="cd18095">
    <property type="entry name" value="SpoU-like_rRNA-MTase"/>
    <property type="match status" value="1"/>
</dbReference>
<dbReference type="PANTHER" id="PTHR43191:SF2">
    <property type="entry name" value="RRNA METHYLTRANSFERASE 3, MITOCHONDRIAL"/>
    <property type="match status" value="1"/>
</dbReference>
<dbReference type="SUPFAM" id="SSF75217">
    <property type="entry name" value="alpha/beta knot"/>
    <property type="match status" value="1"/>
</dbReference>
<dbReference type="InterPro" id="IPR053888">
    <property type="entry name" value="MRM3-like_sub_bind"/>
</dbReference>
<dbReference type="PANTHER" id="PTHR43191">
    <property type="entry name" value="RRNA METHYLTRANSFERASE 3"/>
    <property type="match status" value="1"/>
</dbReference>
<comment type="similarity">
    <text evidence="1">Belongs to the class IV-like SAM-binding methyltransferase superfamily. RNA methyltransferase TrmH family.</text>
</comment>
<gene>
    <name evidence="6" type="ORF">ZMTM_10120</name>
</gene>
<evidence type="ECO:0000259" key="4">
    <source>
        <dbReference type="Pfam" id="PF00588"/>
    </source>
</evidence>
<dbReference type="InterPro" id="IPR029026">
    <property type="entry name" value="tRNA_m1G_MTases_N"/>
</dbReference>
<dbReference type="GO" id="GO:0008173">
    <property type="term" value="F:RNA methyltransferase activity"/>
    <property type="evidence" value="ECO:0007669"/>
    <property type="project" value="InterPro"/>
</dbReference>
<dbReference type="Gene3D" id="3.40.1280.10">
    <property type="match status" value="1"/>
</dbReference>
<dbReference type="GO" id="GO:0006396">
    <property type="term" value="P:RNA processing"/>
    <property type="evidence" value="ECO:0007669"/>
    <property type="project" value="InterPro"/>
</dbReference>